<dbReference type="Proteomes" id="UP000196239">
    <property type="component" value="Chromosome 1"/>
</dbReference>
<evidence type="ECO:0000313" key="1">
    <source>
        <dbReference type="EMBL" id="CUR51072.1"/>
    </source>
</evidence>
<proteinExistence type="predicted"/>
<accession>A0A128A154</accession>
<keyword evidence="2" id="KW-1185">Reference proteome</keyword>
<evidence type="ECO:0000313" key="2">
    <source>
        <dbReference type="Proteomes" id="UP000196239"/>
    </source>
</evidence>
<gene>
    <name evidence="1" type="ORF">NDEV_0307</name>
</gene>
<dbReference type="AlphaFoldDB" id="A0A128A154"/>
<name>A0A128A154_9ARCH</name>
<organism evidence="1 2">
    <name type="scientific">Nitrosotalea devaniterrae</name>
    <dbReference type="NCBI Taxonomy" id="1078905"/>
    <lineage>
        <taxon>Archaea</taxon>
        <taxon>Nitrososphaerota</taxon>
        <taxon>Nitrososphaeria</taxon>
        <taxon>Nitrosotaleales</taxon>
        <taxon>Nitrosotaleaceae</taxon>
        <taxon>Nitrosotalea</taxon>
    </lineage>
</organism>
<dbReference type="EMBL" id="LN890280">
    <property type="protein sequence ID" value="CUR51072.1"/>
    <property type="molecule type" value="Genomic_DNA"/>
</dbReference>
<dbReference type="KEGG" id="ndv:NDEV_0307"/>
<sequence length="47" mass="5423">MSKTVFTSPNTSIRLPKKRMTIIPNFFNIIRSNSHYVLNRSISPCPD</sequence>
<protein>
    <submittedName>
        <fullName evidence="1">Uncharacterized protein</fullName>
    </submittedName>
</protein>
<reference evidence="2" key="1">
    <citation type="submission" date="2015-10" db="EMBL/GenBank/DDBJ databases">
        <authorList>
            <person name="Lehtovirta-Morley L.E."/>
            <person name="Vieille C."/>
        </authorList>
    </citation>
    <scope>NUCLEOTIDE SEQUENCE [LARGE SCALE GENOMIC DNA]</scope>
</reference>